<dbReference type="Proteomes" id="UP001144205">
    <property type="component" value="Unassembled WGS sequence"/>
</dbReference>
<accession>A0ABQ5LVB0</accession>
<feature type="domain" description="FAD-binding PCMH-type" evidence="3">
    <location>
        <begin position="1"/>
        <end position="172"/>
    </location>
</feature>
<reference evidence="4" key="1">
    <citation type="journal article" date="2023" name="Int. J. Syst. Evol. Microbiol.">
        <title>Sinisalibacter aestuarii sp. nov., isolated from estuarine sediment of the Arakawa River.</title>
        <authorList>
            <person name="Arafat S.T."/>
            <person name="Hirano S."/>
            <person name="Sato A."/>
            <person name="Takeuchi K."/>
            <person name="Yasuda T."/>
            <person name="Terahara T."/>
            <person name="Hamada M."/>
            <person name="Kobayashi T."/>
        </authorList>
    </citation>
    <scope>NUCLEOTIDE SEQUENCE</scope>
    <source>
        <strain evidence="4">B-399</strain>
    </source>
</reference>
<protein>
    <submittedName>
        <fullName evidence="4">2-hydroxy-acid oxidase</fullName>
    </submittedName>
</protein>
<dbReference type="InterPro" id="IPR016166">
    <property type="entry name" value="FAD-bd_PCMH"/>
</dbReference>
<evidence type="ECO:0000313" key="4">
    <source>
        <dbReference type="EMBL" id="GKY88226.1"/>
    </source>
</evidence>
<keyword evidence="5" id="KW-1185">Reference proteome</keyword>
<dbReference type="InterPro" id="IPR016169">
    <property type="entry name" value="FAD-bd_PCMH_sub2"/>
</dbReference>
<evidence type="ECO:0000259" key="3">
    <source>
        <dbReference type="PROSITE" id="PS51387"/>
    </source>
</evidence>
<evidence type="ECO:0000256" key="2">
    <source>
        <dbReference type="ARBA" id="ARBA00022827"/>
    </source>
</evidence>
<dbReference type="Pfam" id="PF01565">
    <property type="entry name" value="FAD_binding_4"/>
    <property type="match status" value="1"/>
</dbReference>
<evidence type="ECO:0000313" key="5">
    <source>
        <dbReference type="Proteomes" id="UP001144205"/>
    </source>
</evidence>
<sequence>MKVISEQELSEALAAASGPVRVRGGGTRDIGAPVAGEVLEVGLSGIELYEPGALTLVVRAGTPLAEVEALLAGEGQRLAFEPMDHRPMLGTSGTPTIGGVVAANVSGPRRIQAGAARDFTLGARFVDGAGRVIRNGGRVMKNVTGYDLVKLMAGSWGTLGVLSEVSFKVQAVPETEATLVGRGLSLAEGVAALARALGSPYDVTGAAHVDFDGGQTLVRVEGLEGMVAYRAAALAGGALAGWEIVRGEASAALWAEMRDVRPFAGGNAPVWRVSLKPSDAPLLSQTLAAAGLNHRGIYDWGGGLAWLELSGPAEDAGAGVLRRALAPLGGHATLVRATPEHRARIDVFQPQPAPLAAISRGIKQKFDPRGILNPGLMGV</sequence>
<dbReference type="SUPFAM" id="SSF55103">
    <property type="entry name" value="FAD-linked oxidases, C-terminal domain"/>
    <property type="match status" value="1"/>
</dbReference>
<dbReference type="InterPro" id="IPR006094">
    <property type="entry name" value="Oxid_FAD_bind_N"/>
</dbReference>
<dbReference type="RefSeq" id="WP_281842271.1">
    <property type="nucleotide sequence ID" value="NZ_BROH01000005.1"/>
</dbReference>
<name>A0ABQ5LVB0_9RHOB</name>
<dbReference type="InterPro" id="IPR016164">
    <property type="entry name" value="FAD-linked_Oxase-like_C"/>
</dbReference>
<keyword evidence="1" id="KW-0285">Flavoprotein</keyword>
<gene>
    <name evidence="4" type="ORF">STA1M1_20950</name>
</gene>
<proteinExistence type="predicted"/>
<dbReference type="InterPro" id="IPR036318">
    <property type="entry name" value="FAD-bd_PCMH-like_sf"/>
</dbReference>
<dbReference type="EMBL" id="BROH01000005">
    <property type="protein sequence ID" value="GKY88226.1"/>
    <property type="molecule type" value="Genomic_DNA"/>
</dbReference>
<comment type="caution">
    <text evidence="4">The sequence shown here is derived from an EMBL/GenBank/DDBJ whole genome shotgun (WGS) entry which is preliminary data.</text>
</comment>
<evidence type="ECO:0000256" key="1">
    <source>
        <dbReference type="ARBA" id="ARBA00022630"/>
    </source>
</evidence>
<dbReference type="PANTHER" id="PTHR11748">
    <property type="entry name" value="D-LACTATE DEHYDROGENASE"/>
    <property type="match status" value="1"/>
</dbReference>
<organism evidence="4 5">
    <name type="scientific">Sinisalibacter aestuarii</name>
    <dbReference type="NCBI Taxonomy" id="2949426"/>
    <lineage>
        <taxon>Bacteria</taxon>
        <taxon>Pseudomonadati</taxon>
        <taxon>Pseudomonadota</taxon>
        <taxon>Alphaproteobacteria</taxon>
        <taxon>Rhodobacterales</taxon>
        <taxon>Roseobacteraceae</taxon>
        <taxon>Sinisalibacter</taxon>
    </lineage>
</organism>
<dbReference type="Gene3D" id="3.30.465.10">
    <property type="match status" value="1"/>
</dbReference>
<dbReference type="PANTHER" id="PTHR11748:SF103">
    <property type="entry name" value="GLYCOLATE OXIDASE SUBUNIT GLCE"/>
    <property type="match status" value="1"/>
</dbReference>
<dbReference type="PROSITE" id="PS51387">
    <property type="entry name" value="FAD_PCMH"/>
    <property type="match status" value="1"/>
</dbReference>
<dbReference type="SUPFAM" id="SSF56176">
    <property type="entry name" value="FAD-binding/transporter-associated domain-like"/>
    <property type="match status" value="1"/>
</dbReference>
<keyword evidence="2" id="KW-0274">FAD</keyword>